<keyword evidence="4 7" id="KW-0472">Membrane</keyword>
<feature type="compositionally biased region" description="Polar residues" evidence="6">
    <location>
        <begin position="487"/>
        <end position="499"/>
    </location>
</feature>
<feature type="transmembrane region" description="Helical" evidence="7">
    <location>
        <begin position="20"/>
        <end position="44"/>
    </location>
</feature>
<dbReference type="PANTHER" id="PTHR31448:SF3">
    <property type="entry name" value="MYOSIN-BINDING PROTEIN 2"/>
    <property type="match status" value="1"/>
</dbReference>
<evidence type="ECO:0000256" key="1">
    <source>
        <dbReference type="ARBA" id="ARBA00004167"/>
    </source>
</evidence>
<feature type="compositionally biased region" description="Polar residues" evidence="6">
    <location>
        <begin position="536"/>
        <end position="548"/>
    </location>
</feature>
<evidence type="ECO:0000256" key="6">
    <source>
        <dbReference type="SAM" id="MobiDB-lite"/>
    </source>
</evidence>
<keyword evidence="2 7" id="KW-0812">Transmembrane</keyword>
<dbReference type="GO" id="GO:0080115">
    <property type="term" value="F:myosin XI tail binding"/>
    <property type="evidence" value="ECO:0007669"/>
    <property type="project" value="UniProtKB-ARBA"/>
</dbReference>
<dbReference type="PROSITE" id="PS51775">
    <property type="entry name" value="GTD_BINDING"/>
    <property type="match status" value="1"/>
</dbReference>
<evidence type="ECO:0000256" key="4">
    <source>
        <dbReference type="ARBA" id="ARBA00023136"/>
    </source>
</evidence>
<dbReference type="EMBL" id="JACGCM010000973">
    <property type="protein sequence ID" value="KAF6163507.1"/>
    <property type="molecule type" value="Genomic_DNA"/>
</dbReference>
<feature type="region of interest" description="Disordered" evidence="6">
    <location>
        <begin position="483"/>
        <end position="578"/>
    </location>
</feature>
<organism evidence="9 10">
    <name type="scientific">Kingdonia uniflora</name>
    <dbReference type="NCBI Taxonomy" id="39325"/>
    <lineage>
        <taxon>Eukaryota</taxon>
        <taxon>Viridiplantae</taxon>
        <taxon>Streptophyta</taxon>
        <taxon>Embryophyta</taxon>
        <taxon>Tracheophyta</taxon>
        <taxon>Spermatophyta</taxon>
        <taxon>Magnoliopsida</taxon>
        <taxon>Ranunculales</taxon>
        <taxon>Circaeasteraceae</taxon>
        <taxon>Kingdonia</taxon>
    </lineage>
</organism>
<evidence type="ECO:0000313" key="9">
    <source>
        <dbReference type="EMBL" id="KAF6163507.1"/>
    </source>
</evidence>
<dbReference type="PANTHER" id="PTHR31448">
    <property type="entry name" value="MYOSIN-BINDING PROTEIN 2"/>
    <property type="match status" value="1"/>
</dbReference>
<dbReference type="OrthoDB" id="1888939at2759"/>
<feature type="domain" description="GTD-binding" evidence="8">
    <location>
        <begin position="697"/>
        <end position="795"/>
    </location>
</feature>
<sequence>MAANKFATMLHNKTNKPTVILVYAILEWVLIILLLLNSFFWYLITVFAEYFGLKPPCIWCSRVDHILDPKKSKNSNVCEKHSTEISKLAYCSSHGKLAESNELCEDCSSSKHVGGKVVTISLVEEISNDSERNWRICSCCKLSFSREVYSPYVLIKPSWGILDYTQKENLIEEAPDESGFTKRIREEKGVSDSDSEEEHEMFSDGEDCLRSCKEIEMDGDHVVESIGDDSKMVVEGRDDVFIRSSDASLELISSESFSDRYDHRIFPIELIDDTTLMTQSFSGFQEFKSEIDGGFEELKIEEHGEPISENKTDICENDVFSVSHAEEQNMGRFAELFDQVAVENLDAPSVFEEKELLLAGEESNSDSLISGEAFHQEPIKYPENCVPISSATCPQEDPSFLSEEDVAQGEETNSDSLISGEAFHQEPINYPEDCVPISSATCPQEDQSFLSEEDVAQGEETNSDSLISGEAFHQEPINYPEDCVPISSATCPQEDQSFLSEEDVAQGEETNSDSLISGEPSHEEPINYPEDCEHISSATCPQEDQSFLSEEDVAQDEETNSDSLISGETSHQEPINYPEDCEHISSATCPQEDHFFLNEGDVAQNSISSDRFTTTEGPNENEEVAVLSRTMFVGRDEQGIINHNLSIRPEVNYVEDDKVPETPTYVGYIHHLHKKFLVLDKKESGAEESLDGSLISEVDGEGVLTSDRLRSAMRALYTELEEERNASTIAANETMAMITRLQEEKASMQMEALHYQRMMEEQSEYDQEALQLLNELMVKREKEKQELEGELETLRNKVLYYETKGTTSKTSSLDDDEHSICHDREGVDEYVLDCYEDRKIKNTPTDTVLDLGNILLESAKHMSTLHESLANFEEERQSILDQLKALEGKLFTLGEDEEEFTENGFENHDDHVDVNGFSDGFGRNYHEERGMGLKAKRLLPLFDAVENENEEELLNNGSNCASSDEKLAIEEEVGHLYERLQALEADREFLNHCVSSMKKGDKGMNLLQEILQHLRDLRSVELRAKNSANGGDHTFTEINER</sequence>
<feature type="compositionally biased region" description="Polar residues" evidence="6">
    <location>
        <begin position="561"/>
        <end position="573"/>
    </location>
</feature>
<reference evidence="9 10" key="1">
    <citation type="journal article" date="2020" name="IScience">
        <title>Genome Sequencing of the Endangered Kingdonia uniflora (Circaeasteraceae, Ranunculales) Reveals Potential Mechanisms of Evolutionary Specialization.</title>
        <authorList>
            <person name="Sun Y."/>
            <person name="Deng T."/>
            <person name="Zhang A."/>
            <person name="Moore M.J."/>
            <person name="Landis J.B."/>
            <person name="Lin N."/>
            <person name="Zhang H."/>
            <person name="Zhang X."/>
            <person name="Huang J."/>
            <person name="Zhang X."/>
            <person name="Sun H."/>
            <person name="Wang H."/>
        </authorList>
    </citation>
    <scope>NUCLEOTIDE SEQUENCE [LARGE SCALE GENOMIC DNA]</scope>
    <source>
        <strain evidence="9">TB1705</strain>
        <tissue evidence="9">Leaf</tissue>
    </source>
</reference>
<evidence type="ECO:0000256" key="3">
    <source>
        <dbReference type="ARBA" id="ARBA00022989"/>
    </source>
</evidence>
<keyword evidence="5" id="KW-0175">Coiled coil</keyword>
<keyword evidence="3 7" id="KW-1133">Transmembrane helix</keyword>
<evidence type="ECO:0000256" key="5">
    <source>
        <dbReference type="SAM" id="Coils"/>
    </source>
</evidence>
<evidence type="ECO:0000256" key="7">
    <source>
        <dbReference type="SAM" id="Phobius"/>
    </source>
</evidence>
<comment type="caution">
    <text evidence="9">The sequence shown here is derived from an EMBL/GenBank/DDBJ whole genome shotgun (WGS) entry which is preliminary data.</text>
</comment>
<evidence type="ECO:0000256" key="2">
    <source>
        <dbReference type="ARBA" id="ARBA00022692"/>
    </source>
</evidence>
<dbReference type="Proteomes" id="UP000541444">
    <property type="component" value="Unassembled WGS sequence"/>
</dbReference>
<keyword evidence="10" id="KW-1185">Reference proteome</keyword>
<feature type="compositionally biased region" description="Acidic residues" evidence="6">
    <location>
        <begin position="549"/>
        <end position="560"/>
    </location>
</feature>
<protein>
    <recommendedName>
        <fullName evidence="8">GTD-binding domain-containing protein</fullName>
    </recommendedName>
</protein>
<comment type="subcellular location">
    <subcellularLocation>
        <location evidence="1">Membrane</location>
        <topology evidence="1">Single-pass membrane protein</topology>
    </subcellularLocation>
</comment>
<feature type="coiled-coil region" evidence="5">
    <location>
        <begin position="706"/>
        <end position="804"/>
    </location>
</feature>
<name>A0A7J7N8N7_9MAGN</name>
<dbReference type="AlphaFoldDB" id="A0A7J7N8N7"/>
<gene>
    <name evidence="9" type="ORF">GIB67_002512</name>
</gene>
<dbReference type="InterPro" id="IPR039306">
    <property type="entry name" value="MYOB"/>
</dbReference>
<feature type="region of interest" description="Disordered" evidence="6">
    <location>
        <begin position="392"/>
        <end position="414"/>
    </location>
</feature>
<evidence type="ECO:0000259" key="8">
    <source>
        <dbReference type="PROSITE" id="PS51775"/>
    </source>
</evidence>
<dbReference type="Pfam" id="PF04576">
    <property type="entry name" value="Zein-binding"/>
    <property type="match status" value="1"/>
</dbReference>
<accession>A0A7J7N8N7</accession>
<dbReference type="InterPro" id="IPR007656">
    <property type="entry name" value="GTD-bd"/>
</dbReference>
<proteinExistence type="predicted"/>
<dbReference type="GO" id="GO:0016020">
    <property type="term" value="C:membrane"/>
    <property type="evidence" value="ECO:0007669"/>
    <property type="project" value="UniProtKB-SubCell"/>
</dbReference>
<evidence type="ECO:0000313" key="10">
    <source>
        <dbReference type="Proteomes" id="UP000541444"/>
    </source>
</evidence>